<gene>
    <name evidence="2" type="ORF">PLBR_LOCUS5696</name>
</gene>
<keyword evidence="2" id="KW-0496">Mitochondrion</keyword>
<dbReference type="Proteomes" id="UP000290189">
    <property type="component" value="Unassembled WGS sequence"/>
</dbReference>
<keyword evidence="1" id="KW-0732">Signal</keyword>
<name>A0A3P3YE71_PLABS</name>
<evidence type="ECO:0000313" key="2">
    <source>
        <dbReference type="EMBL" id="SPQ98481.1"/>
    </source>
</evidence>
<dbReference type="AlphaFoldDB" id="A0A3P3YE71"/>
<reference evidence="2 3" key="1">
    <citation type="submission" date="2018-03" db="EMBL/GenBank/DDBJ databases">
        <authorList>
            <person name="Fogelqvist J."/>
        </authorList>
    </citation>
    <scope>NUCLEOTIDE SEQUENCE [LARGE SCALE GENOMIC DNA]</scope>
</reference>
<proteinExistence type="predicted"/>
<geneLocation type="mitochondrion" evidence="2"/>
<feature type="chain" id="PRO_5018049612" evidence="1">
    <location>
        <begin position="25"/>
        <end position="415"/>
    </location>
</feature>
<accession>A0A3P3YE71</accession>
<sequence>MTAMIKSYNVVLVWALTFAAGVIGADDDDDDPVNLYFDVDAYWHDGRPANDDDALPAPVPSYGGIQHSVPSSHYGHSVPSFHFGDVQHSVPASFHYGDIQDSVPSFPYGDIHHSIPSHYGDVQNSGSSSHHGDIQDSVHSFRYSSVQSGEIDASSSVHVEGDAFNDACEKASPSLSADFDQVLLSFFESASAQNHADHTSTGRGPWRSQIHTSPMDLSASNAFGADIDGVHQSTALLAPESPPTHCEHALPALADHYGRHHAEASSSHVMVHSMWQHAQNQIGAAESWSSGQFLGMPPQPPLVDTGLDRWQQGSDVGIELSTQAAAADPASLNYVMEGCSGAGNANTAAVGEPDWISSRSVTRVEGAASPAENFAHAAVDRDVDAKCLLTTFLQSFCIYKEMQTNADDVSAVITN</sequence>
<dbReference type="EMBL" id="OVEO01000009">
    <property type="protein sequence ID" value="SPQ98481.1"/>
    <property type="molecule type" value="Genomic_DNA"/>
</dbReference>
<evidence type="ECO:0000256" key="1">
    <source>
        <dbReference type="SAM" id="SignalP"/>
    </source>
</evidence>
<evidence type="ECO:0000313" key="3">
    <source>
        <dbReference type="Proteomes" id="UP000290189"/>
    </source>
</evidence>
<protein>
    <submittedName>
        <fullName evidence="2">Uncharacterized protein</fullName>
    </submittedName>
</protein>
<organism evidence="2 3">
    <name type="scientific">Plasmodiophora brassicae</name>
    <name type="common">Clubroot disease agent</name>
    <dbReference type="NCBI Taxonomy" id="37360"/>
    <lineage>
        <taxon>Eukaryota</taxon>
        <taxon>Sar</taxon>
        <taxon>Rhizaria</taxon>
        <taxon>Endomyxa</taxon>
        <taxon>Phytomyxea</taxon>
        <taxon>Plasmodiophorida</taxon>
        <taxon>Plasmodiophoridae</taxon>
        <taxon>Plasmodiophora</taxon>
    </lineage>
</organism>
<feature type="signal peptide" evidence="1">
    <location>
        <begin position="1"/>
        <end position="24"/>
    </location>
</feature>